<dbReference type="Gene3D" id="1.20.1250.20">
    <property type="entry name" value="MFS general substrate transporter like domains"/>
    <property type="match status" value="1"/>
</dbReference>
<evidence type="ECO:0000313" key="9">
    <source>
        <dbReference type="WBParaSite" id="ALUE_0000304501-mRNA-1"/>
    </source>
</evidence>
<organism evidence="8 9">
    <name type="scientific">Ascaris lumbricoides</name>
    <name type="common">Giant roundworm</name>
    <dbReference type="NCBI Taxonomy" id="6252"/>
    <lineage>
        <taxon>Eukaryota</taxon>
        <taxon>Metazoa</taxon>
        <taxon>Ecdysozoa</taxon>
        <taxon>Nematoda</taxon>
        <taxon>Chromadorea</taxon>
        <taxon>Rhabditida</taxon>
        <taxon>Spirurina</taxon>
        <taxon>Ascaridomorpha</taxon>
        <taxon>Ascaridoidea</taxon>
        <taxon>Ascarididae</taxon>
        <taxon>Ascaris</taxon>
    </lineage>
</organism>
<feature type="domain" description="Major facilitator superfamily (MFS) profile" evidence="7">
    <location>
        <begin position="73"/>
        <end position="466"/>
    </location>
</feature>
<protein>
    <submittedName>
        <fullName evidence="9">Major facilitator superfamily (MFS) profile domain-containing protein</fullName>
    </submittedName>
</protein>
<feature type="transmembrane region" description="Helical" evidence="6">
    <location>
        <begin position="162"/>
        <end position="180"/>
    </location>
</feature>
<dbReference type="GO" id="GO:0016020">
    <property type="term" value="C:membrane"/>
    <property type="evidence" value="ECO:0007669"/>
    <property type="project" value="UniProtKB-SubCell"/>
</dbReference>
<accession>A0A9J2NZR9</accession>
<dbReference type="InterPro" id="IPR036259">
    <property type="entry name" value="MFS_trans_sf"/>
</dbReference>
<proteinExistence type="predicted"/>
<evidence type="ECO:0000256" key="3">
    <source>
        <dbReference type="ARBA" id="ARBA00022692"/>
    </source>
</evidence>
<feature type="transmembrane region" description="Helical" evidence="6">
    <location>
        <begin position="335"/>
        <end position="358"/>
    </location>
</feature>
<dbReference type="InterPro" id="IPR005829">
    <property type="entry name" value="Sugar_transporter_CS"/>
</dbReference>
<dbReference type="Pfam" id="PF00083">
    <property type="entry name" value="Sugar_tr"/>
    <property type="match status" value="1"/>
</dbReference>
<sequence length="466" mass="51300">MSLTNGDLREMATFKDSEANVSSAHDESGIVKEPDSVLKDISLDGRESFTCVEEANPIPAEEGKLTWSLILAVLALVIGSSFQVGYHIGCINSSKNTSFERHLLSIILNDSMQPALGFGQFRWEFSILTDGASIVSAFPFGAIFGSLFAATLADTYGRKTTLFFNNIPAAIAGSLMIFAYPFKLWYLLLIGRLIIGVNAGVSSGVISTFLTELAPDNLRGMLGSCNQLFLTIAILFSNVLSFKVIFGSETRWQYIFGLTFFPVIAQLVLLKFCPESPRYTLVFEGDEAKAEKDLIALRGKSDVRSEIEAIKREVTERENEPQITFSTLFNRELRWATFIAIFLMFMQQMTGINAAIYYSNDIFGSTGLVADQVVAATCAMMLANVLMTFASTSLVDHPRFGRRSLLLTGMLGMFFTSIAIVIALVLIDKKNYVTESRVGAVIFMVLFVIAFATGPGLFLSGQENWF</sequence>
<dbReference type="PROSITE" id="PS50850">
    <property type="entry name" value="MFS"/>
    <property type="match status" value="1"/>
</dbReference>
<evidence type="ECO:0000256" key="6">
    <source>
        <dbReference type="SAM" id="Phobius"/>
    </source>
</evidence>
<feature type="transmembrane region" description="Helical" evidence="6">
    <location>
        <begin position="252"/>
        <end position="270"/>
    </location>
</feature>
<keyword evidence="3 6" id="KW-0812">Transmembrane</keyword>
<dbReference type="GO" id="GO:0015149">
    <property type="term" value="F:hexose transmembrane transporter activity"/>
    <property type="evidence" value="ECO:0007669"/>
    <property type="project" value="TreeGrafter"/>
</dbReference>
<evidence type="ECO:0000313" key="8">
    <source>
        <dbReference type="Proteomes" id="UP000036681"/>
    </source>
</evidence>
<evidence type="ECO:0000256" key="2">
    <source>
        <dbReference type="ARBA" id="ARBA00022448"/>
    </source>
</evidence>
<feature type="transmembrane region" description="Helical" evidence="6">
    <location>
        <begin position="404"/>
        <end position="427"/>
    </location>
</feature>
<dbReference type="AlphaFoldDB" id="A0A9J2NZR9"/>
<feature type="transmembrane region" description="Helical" evidence="6">
    <location>
        <begin position="228"/>
        <end position="246"/>
    </location>
</feature>
<keyword evidence="4 6" id="KW-1133">Transmembrane helix</keyword>
<keyword evidence="5 6" id="KW-0472">Membrane</keyword>
<dbReference type="InterPro" id="IPR005828">
    <property type="entry name" value="MFS_sugar_transport-like"/>
</dbReference>
<keyword evidence="2" id="KW-0813">Transport</keyword>
<dbReference type="PANTHER" id="PTHR23503:SF8">
    <property type="entry name" value="FACILITATED GLUCOSE TRANSPORTER PROTEIN 1"/>
    <property type="match status" value="1"/>
</dbReference>
<dbReference type="WBParaSite" id="ALUE_0000304501-mRNA-1">
    <property type="protein sequence ID" value="ALUE_0000304501-mRNA-1"/>
    <property type="gene ID" value="ALUE_0000304501"/>
</dbReference>
<dbReference type="PANTHER" id="PTHR23503">
    <property type="entry name" value="SOLUTE CARRIER FAMILY 2"/>
    <property type="match status" value="1"/>
</dbReference>
<evidence type="ECO:0000256" key="5">
    <source>
        <dbReference type="ARBA" id="ARBA00023136"/>
    </source>
</evidence>
<feature type="transmembrane region" description="Helical" evidence="6">
    <location>
        <begin position="439"/>
        <end position="459"/>
    </location>
</feature>
<feature type="transmembrane region" description="Helical" evidence="6">
    <location>
        <begin position="373"/>
        <end position="392"/>
    </location>
</feature>
<reference evidence="9" key="1">
    <citation type="submission" date="2023-03" db="UniProtKB">
        <authorList>
            <consortium name="WormBaseParasite"/>
        </authorList>
    </citation>
    <scope>IDENTIFICATION</scope>
</reference>
<dbReference type="InterPro" id="IPR045263">
    <property type="entry name" value="GLUT"/>
</dbReference>
<evidence type="ECO:0000256" key="4">
    <source>
        <dbReference type="ARBA" id="ARBA00022989"/>
    </source>
</evidence>
<dbReference type="PRINTS" id="PR00171">
    <property type="entry name" value="SUGRTRNSPORT"/>
</dbReference>
<feature type="transmembrane region" description="Helical" evidence="6">
    <location>
        <begin position="186"/>
        <end position="207"/>
    </location>
</feature>
<dbReference type="Proteomes" id="UP000036681">
    <property type="component" value="Unplaced"/>
</dbReference>
<evidence type="ECO:0000259" key="7">
    <source>
        <dbReference type="PROSITE" id="PS50850"/>
    </source>
</evidence>
<dbReference type="InterPro" id="IPR020846">
    <property type="entry name" value="MFS_dom"/>
</dbReference>
<dbReference type="PROSITE" id="PS00217">
    <property type="entry name" value="SUGAR_TRANSPORT_2"/>
    <property type="match status" value="1"/>
</dbReference>
<feature type="transmembrane region" description="Helical" evidence="6">
    <location>
        <begin position="131"/>
        <end position="150"/>
    </location>
</feature>
<dbReference type="SUPFAM" id="SSF103473">
    <property type="entry name" value="MFS general substrate transporter"/>
    <property type="match status" value="1"/>
</dbReference>
<comment type="subcellular location">
    <subcellularLocation>
        <location evidence="1">Membrane</location>
        <topology evidence="1">Multi-pass membrane protein</topology>
    </subcellularLocation>
</comment>
<name>A0A9J2NZR9_ASCLU</name>
<dbReference type="InterPro" id="IPR003663">
    <property type="entry name" value="Sugar/inositol_transpt"/>
</dbReference>
<feature type="transmembrane region" description="Helical" evidence="6">
    <location>
        <begin position="65"/>
        <end position="86"/>
    </location>
</feature>
<keyword evidence="8" id="KW-1185">Reference proteome</keyword>
<evidence type="ECO:0000256" key="1">
    <source>
        <dbReference type="ARBA" id="ARBA00004141"/>
    </source>
</evidence>